<proteinExistence type="predicted"/>
<protein>
    <submittedName>
        <fullName evidence="1">Unplaced genomic scaffold scaffold_5, whole genome shotgun sequence</fullName>
    </submittedName>
</protein>
<evidence type="ECO:0000313" key="2">
    <source>
        <dbReference type="Proteomes" id="UP000054018"/>
    </source>
</evidence>
<name>A0A0D0A4W4_9AGAM</name>
<dbReference type="AlphaFoldDB" id="A0A0D0A4W4"/>
<dbReference type="EMBL" id="KN833689">
    <property type="protein sequence ID" value="KIK29422.1"/>
    <property type="molecule type" value="Genomic_DNA"/>
</dbReference>
<organism evidence="1 2">
    <name type="scientific">Pisolithus microcarpus 441</name>
    <dbReference type="NCBI Taxonomy" id="765257"/>
    <lineage>
        <taxon>Eukaryota</taxon>
        <taxon>Fungi</taxon>
        <taxon>Dikarya</taxon>
        <taxon>Basidiomycota</taxon>
        <taxon>Agaricomycotina</taxon>
        <taxon>Agaricomycetes</taxon>
        <taxon>Agaricomycetidae</taxon>
        <taxon>Boletales</taxon>
        <taxon>Sclerodermatineae</taxon>
        <taxon>Pisolithaceae</taxon>
        <taxon>Pisolithus</taxon>
    </lineage>
</organism>
<accession>A0A0D0A4W4</accession>
<evidence type="ECO:0000313" key="1">
    <source>
        <dbReference type="EMBL" id="KIK29422.1"/>
    </source>
</evidence>
<dbReference type="Proteomes" id="UP000054018">
    <property type="component" value="Unassembled WGS sequence"/>
</dbReference>
<gene>
    <name evidence="1" type="ORF">PISMIDRAFT_481199</name>
</gene>
<reference evidence="2" key="2">
    <citation type="submission" date="2015-01" db="EMBL/GenBank/DDBJ databases">
        <title>Evolutionary Origins and Diversification of the Mycorrhizal Mutualists.</title>
        <authorList>
            <consortium name="DOE Joint Genome Institute"/>
            <consortium name="Mycorrhizal Genomics Consortium"/>
            <person name="Kohler A."/>
            <person name="Kuo A."/>
            <person name="Nagy L.G."/>
            <person name="Floudas D."/>
            <person name="Copeland A."/>
            <person name="Barry K.W."/>
            <person name="Cichocki N."/>
            <person name="Veneault-Fourrey C."/>
            <person name="LaButti K."/>
            <person name="Lindquist E.A."/>
            <person name="Lipzen A."/>
            <person name="Lundell T."/>
            <person name="Morin E."/>
            <person name="Murat C."/>
            <person name="Riley R."/>
            <person name="Ohm R."/>
            <person name="Sun H."/>
            <person name="Tunlid A."/>
            <person name="Henrissat B."/>
            <person name="Grigoriev I.V."/>
            <person name="Hibbett D.S."/>
            <person name="Martin F."/>
        </authorList>
    </citation>
    <scope>NUCLEOTIDE SEQUENCE [LARGE SCALE GENOMIC DNA]</scope>
    <source>
        <strain evidence="2">441</strain>
    </source>
</reference>
<reference evidence="1 2" key="1">
    <citation type="submission" date="2014-04" db="EMBL/GenBank/DDBJ databases">
        <authorList>
            <consortium name="DOE Joint Genome Institute"/>
            <person name="Kuo A."/>
            <person name="Kohler A."/>
            <person name="Costa M.D."/>
            <person name="Nagy L.G."/>
            <person name="Floudas D."/>
            <person name="Copeland A."/>
            <person name="Barry K.W."/>
            <person name="Cichocki N."/>
            <person name="Veneault-Fourrey C."/>
            <person name="LaButti K."/>
            <person name="Lindquist E.A."/>
            <person name="Lipzen A."/>
            <person name="Lundell T."/>
            <person name="Morin E."/>
            <person name="Murat C."/>
            <person name="Sun H."/>
            <person name="Tunlid A."/>
            <person name="Henrissat B."/>
            <person name="Grigoriev I.V."/>
            <person name="Hibbett D.S."/>
            <person name="Martin F."/>
            <person name="Nordberg H.P."/>
            <person name="Cantor M.N."/>
            <person name="Hua S.X."/>
        </authorList>
    </citation>
    <scope>NUCLEOTIDE SEQUENCE [LARGE SCALE GENOMIC DNA]</scope>
    <source>
        <strain evidence="1 2">441</strain>
    </source>
</reference>
<keyword evidence="2" id="KW-1185">Reference proteome</keyword>
<sequence>MTGLSRKFLGISTSFGGEWMVLVSSLMDLVNLVSSTKHPDTLLPPLERCAGGPR</sequence>
<dbReference type="HOGENOM" id="CLU_3051270_0_0_1"/>